<dbReference type="GeneID" id="20215133"/>
<dbReference type="STRING" id="6412.T1G235"/>
<dbReference type="PANTHER" id="PTHR48484:SF2">
    <property type="entry name" value="PRO-INTERLEUKIN-16"/>
    <property type="match status" value="1"/>
</dbReference>
<reference evidence="4" key="1">
    <citation type="submission" date="2012-12" db="EMBL/GenBank/DDBJ databases">
        <authorList>
            <person name="Hellsten U."/>
            <person name="Grimwood J."/>
            <person name="Chapman J.A."/>
            <person name="Shapiro H."/>
            <person name="Aerts A."/>
            <person name="Otillar R.P."/>
            <person name="Terry A.Y."/>
            <person name="Boore J.L."/>
            <person name="Simakov O."/>
            <person name="Marletaz F."/>
            <person name="Cho S.-J."/>
            <person name="Edsinger-Gonzales E."/>
            <person name="Havlak P."/>
            <person name="Kuo D.-H."/>
            <person name="Larsson T."/>
            <person name="Lv J."/>
            <person name="Arendt D."/>
            <person name="Savage R."/>
            <person name="Osoegawa K."/>
            <person name="de Jong P."/>
            <person name="Lindberg D.R."/>
            <person name="Seaver E.C."/>
            <person name="Weisblat D.A."/>
            <person name="Putnam N.H."/>
            <person name="Grigoriev I.V."/>
            <person name="Rokhsar D.S."/>
        </authorList>
    </citation>
    <scope>NUCLEOTIDE SEQUENCE</scope>
</reference>
<keyword evidence="4" id="KW-1185">Reference proteome</keyword>
<organism evidence="3 4">
    <name type="scientific">Helobdella robusta</name>
    <name type="common">Californian leech</name>
    <dbReference type="NCBI Taxonomy" id="6412"/>
    <lineage>
        <taxon>Eukaryota</taxon>
        <taxon>Metazoa</taxon>
        <taxon>Spiralia</taxon>
        <taxon>Lophotrochozoa</taxon>
        <taxon>Annelida</taxon>
        <taxon>Clitellata</taxon>
        <taxon>Hirudinea</taxon>
        <taxon>Rhynchobdellida</taxon>
        <taxon>Glossiphoniidae</taxon>
        <taxon>Helobdella</taxon>
    </lineage>
</organism>
<dbReference type="SUPFAM" id="SSF50156">
    <property type="entry name" value="PDZ domain-like"/>
    <property type="match status" value="1"/>
</dbReference>
<dbReference type="EMBL" id="AMQM01003428">
    <property type="status" value="NOT_ANNOTATED_CDS"/>
    <property type="molecule type" value="Genomic_DNA"/>
</dbReference>
<evidence type="ECO:0000313" key="4">
    <source>
        <dbReference type="Proteomes" id="UP000015101"/>
    </source>
</evidence>
<dbReference type="RefSeq" id="XP_009013955.1">
    <property type="nucleotide sequence ID" value="XM_009015707.1"/>
</dbReference>
<reference evidence="3" key="3">
    <citation type="submission" date="2015-06" db="UniProtKB">
        <authorList>
            <consortium name="EnsemblMetazoa"/>
        </authorList>
    </citation>
    <scope>IDENTIFICATION</scope>
</reference>
<proteinExistence type="predicted"/>
<dbReference type="Pfam" id="PF00595">
    <property type="entry name" value="PDZ"/>
    <property type="match status" value="1"/>
</dbReference>
<dbReference type="InterPro" id="IPR055287">
    <property type="entry name" value="IL-16-like"/>
</dbReference>
<gene>
    <name evidence="3" type="primary">20215133</name>
    <name evidence="2" type="ORF">HELRODRAFT_75311</name>
</gene>
<protein>
    <recommendedName>
        <fullName evidence="1">PDZ domain-containing protein</fullName>
    </recommendedName>
</protein>
<dbReference type="PROSITE" id="PS50106">
    <property type="entry name" value="PDZ"/>
    <property type="match status" value="1"/>
</dbReference>
<dbReference type="eggNOG" id="KOG3528">
    <property type="taxonomic scope" value="Eukaryota"/>
</dbReference>
<feature type="domain" description="PDZ" evidence="1">
    <location>
        <begin position="1"/>
        <end position="60"/>
    </location>
</feature>
<dbReference type="GO" id="GO:0050930">
    <property type="term" value="P:induction of positive chemotaxis"/>
    <property type="evidence" value="ECO:0007669"/>
    <property type="project" value="InterPro"/>
</dbReference>
<dbReference type="GO" id="GO:0005125">
    <property type="term" value="F:cytokine activity"/>
    <property type="evidence" value="ECO:0007669"/>
    <property type="project" value="InterPro"/>
</dbReference>
<reference evidence="2 4" key="2">
    <citation type="journal article" date="2013" name="Nature">
        <title>Insights into bilaterian evolution from three spiralian genomes.</title>
        <authorList>
            <person name="Simakov O."/>
            <person name="Marletaz F."/>
            <person name="Cho S.J."/>
            <person name="Edsinger-Gonzales E."/>
            <person name="Havlak P."/>
            <person name="Hellsten U."/>
            <person name="Kuo D.H."/>
            <person name="Larsson T."/>
            <person name="Lv J."/>
            <person name="Arendt D."/>
            <person name="Savage R."/>
            <person name="Osoegawa K."/>
            <person name="de Jong P."/>
            <person name="Grimwood J."/>
            <person name="Chapman J.A."/>
            <person name="Shapiro H."/>
            <person name="Aerts A."/>
            <person name="Otillar R.P."/>
            <person name="Terry A.Y."/>
            <person name="Boore J.L."/>
            <person name="Grigoriev I.V."/>
            <person name="Lindberg D.R."/>
            <person name="Seaver E.C."/>
            <person name="Weisblat D.A."/>
            <person name="Putnam N.H."/>
            <person name="Rokhsar D.S."/>
        </authorList>
    </citation>
    <scope>NUCLEOTIDE SEQUENCE</scope>
</reference>
<dbReference type="AlphaFoldDB" id="T1G235"/>
<dbReference type="EMBL" id="KB096134">
    <property type="protein sequence ID" value="ESO08166.1"/>
    <property type="molecule type" value="Genomic_DNA"/>
</dbReference>
<name>T1G235_HELRO</name>
<dbReference type="CTD" id="20215133"/>
<dbReference type="InParanoid" id="T1G235"/>
<dbReference type="EnsemblMetazoa" id="HelroT75311">
    <property type="protein sequence ID" value="HelroP75311"/>
    <property type="gene ID" value="HelroG75311"/>
</dbReference>
<dbReference type="HOGENOM" id="CLU_149433_2_0_1"/>
<dbReference type="PANTHER" id="PTHR48484">
    <property type="entry name" value="PRO-INTERLEUKIN-16"/>
    <property type="match status" value="1"/>
</dbReference>
<dbReference type="Gene3D" id="2.30.42.10">
    <property type="match status" value="1"/>
</dbReference>
<sequence length="78" mass="8556">GLGFNIEGGLNSPLGHRPISIKKLHRGVFCAMWHIGDVIVSVNGTAMEGMTSVQAWNHMKTLTDGEIKILVLKKKKMN</sequence>
<dbReference type="Proteomes" id="UP000015101">
    <property type="component" value="Unassembled WGS sequence"/>
</dbReference>
<evidence type="ECO:0000313" key="2">
    <source>
        <dbReference type="EMBL" id="ESO08166.1"/>
    </source>
</evidence>
<evidence type="ECO:0000313" key="3">
    <source>
        <dbReference type="EnsemblMetazoa" id="HelroP75311"/>
    </source>
</evidence>
<dbReference type="OrthoDB" id="42382at2759"/>
<dbReference type="InterPro" id="IPR001478">
    <property type="entry name" value="PDZ"/>
</dbReference>
<dbReference type="KEGG" id="hro:HELRODRAFT_75311"/>
<evidence type="ECO:0000259" key="1">
    <source>
        <dbReference type="PROSITE" id="PS50106"/>
    </source>
</evidence>
<accession>T1G235</accession>
<dbReference type="InterPro" id="IPR036034">
    <property type="entry name" value="PDZ_sf"/>
</dbReference>